<evidence type="ECO:0000313" key="3">
    <source>
        <dbReference type="EMBL" id="MDG3005532.1"/>
    </source>
</evidence>
<keyword evidence="4" id="KW-1185">Reference proteome</keyword>
<organism evidence="3 4">
    <name type="scientific">Paludisphaera mucosa</name>
    <dbReference type="NCBI Taxonomy" id="3030827"/>
    <lineage>
        <taxon>Bacteria</taxon>
        <taxon>Pseudomonadati</taxon>
        <taxon>Planctomycetota</taxon>
        <taxon>Planctomycetia</taxon>
        <taxon>Isosphaerales</taxon>
        <taxon>Isosphaeraceae</taxon>
        <taxon>Paludisphaera</taxon>
    </lineage>
</organism>
<accession>A0ABT6FD75</accession>
<dbReference type="Gene3D" id="2.60.120.1060">
    <property type="entry name" value="NPCBM/NEW2 domain"/>
    <property type="match status" value="1"/>
</dbReference>
<gene>
    <name evidence="3" type="ORF">PZE19_17230</name>
</gene>
<sequence length="409" mass="43649">MRKHLCISLRLAAVLAASGVVDASRAEGPDLAGPAFETLTTAGPGPSGRITLLAVDRIEISPAESPPRAFATTELVHLSREAATSTGEGAYVVLPEGDRVVRALVGSATDAKVEVQALALGKASMPLDAVLGLVLNPPSDPDAFDLLVRRLRTEARTSEVVWLANGDRVAGSFLGMDDRVVRLQVQGAARELARDGVTAVGFDPALVSYPKPAGPYLEIGMLDGSRLGLVEVKLERGRVSGATRFGVRIDVPLADVVRVAPRTPTVAYLSELPVEAKSYVPYFDLVRPFQADASVEDRPLLLNGKTYDRGIGTSSRTLLAFKIQPGDLRFQATVGVDERAGALGSVVFRVLTDGKVRYASPSLTYRDAPVAVDVDLEGVKHLILATEFGERGDVRDLADWVEARIIRRP</sequence>
<dbReference type="InterPro" id="IPR013222">
    <property type="entry name" value="Glyco_hyd_98_carb-bd"/>
</dbReference>
<feature type="domain" description="Glycosyl hydrolase family 98 putative carbohydrate-binding module" evidence="2">
    <location>
        <begin position="263"/>
        <end position="407"/>
    </location>
</feature>
<dbReference type="SUPFAM" id="SSF49785">
    <property type="entry name" value="Galactose-binding domain-like"/>
    <property type="match status" value="1"/>
</dbReference>
<evidence type="ECO:0000256" key="1">
    <source>
        <dbReference type="SAM" id="SignalP"/>
    </source>
</evidence>
<dbReference type="InterPro" id="IPR038637">
    <property type="entry name" value="NPCBM_sf"/>
</dbReference>
<feature type="signal peptide" evidence="1">
    <location>
        <begin position="1"/>
        <end position="23"/>
    </location>
</feature>
<evidence type="ECO:0000313" key="4">
    <source>
        <dbReference type="Proteomes" id="UP001216907"/>
    </source>
</evidence>
<dbReference type="SMART" id="SM00776">
    <property type="entry name" value="NPCBM"/>
    <property type="match status" value="1"/>
</dbReference>
<feature type="chain" id="PRO_5047137849" evidence="1">
    <location>
        <begin position="24"/>
        <end position="409"/>
    </location>
</feature>
<comment type="caution">
    <text evidence="3">The sequence shown here is derived from an EMBL/GenBank/DDBJ whole genome shotgun (WGS) entry which is preliminary data.</text>
</comment>
<evidence type="ECO:0000259" key="2">
    <source>
        <dbReference type="SMART" id="SM00776"/>
    </source>
</evidence>
<dbReference type="EMBL" id="JARRAG010000002">
    <property type="protein sequence ID" value="MDG3005532.1"/>
    <property type="molecule type" value="Genomic_DNA"/>
</dbReference>
<keyword evidence="1" id="KW-0732">Signal</keyword>
<dbReference type="Proteomes" id="UP001216907">
    <property type="component" value="Unassembled WGS sequence"/>
</dbReference>
<name>A0ABT6FD75_9BACT</name>
<reference evidence="3 4" key="1">
    <citation type="submission" date="2023-03" db="EMBL/GenBank/DDBJ databases">
        <title>Paludisphaera mucosa sp. nov. a novel planctomycete from northern fen.</title>
        <authorList>
            <person name="Ivanova A."/>
        </authorList>
    </citation>
    <scope>NUCLEOTIDE SEQUENCE [LARGE SCALE GENOMIC DNA]</scope>
    <source>
        <strain evidence="3 4">Pla2</strain>
    </source>
</reference>
<protein>
    <submittedName>
        <fullName evidence="3">NPCBM/NEW2 domain-containing protein</fullName>
    </submittedName>
</protein>
<proteinExistence type="predicted"/>
<dbReference type="RefSeq" id="WP_277861864.1">
    <property type="nucleotide sequence ID" value="NZ_JARRAG010000002.1"/>
</dbReference>
<dbReference type="InterPro" id="IPR008979">
    <property type="entry name" value="Galactose-bd-like_sf"/>
</dbReference>
<dbReference type="Pfam" id="PF08305">
    <property type="entry name" value="NPCBM"/>
    <property type="match status" value="1"/>
</dbReference>